<sequence length="245" mass="26084">MKSSIFSSASSSKLPPAAATASLSGGGSRDRPAPATGDSSCYFPGCRKDTNCHCEICLASINATLDLIPSSSSITKVSYLRSKSKSTPQQQRQRPSTAADPAMPATPPASPVFNRSTSSSSLTPPMESTAKSRPPAREVSVKKKRSGVSLTWALILLLCFSLLVFLDLGFLKGLLEGFGPRLTREMVNQIGEESRVFSGDLKGKVRILELKIGALVGEGVSNCSSLESKWEMDQVTSSSFLLLNF</sequence>
<dbReference type="EMBL" id="KZ451955">
    <property type="protein sequence ID" value="PKA58273.1"/>
    <property type="molecule type" value="Genomic_DNA"/>
</dbReference>
<feature type="transmembrane region" description="Helical" evidence="2">
    <location>
        <begin position="150"/>
        <end position="171"/>
    </location>
</feature>
<organism evidence="3 4">
    <name type="scientific">Apostasia shenzhenica</name>
    <dbReference type="NCBI Taxonomy" id="1088818"/>
    <lineage>
        <taxon>Eukaryota</taxon>
        <taxon>Viridiplantae</taxon>
        <taxon>Streptophyta</taxon>
        <taxon>Embryophyta</taxon>
        <taxon>Tracheophyta</taxon>
        <taxon>Spermatophyta</taxon>
        <taxon>Magnoliopsida</taxon>
        <taxon>Liliopsida</taxon>
        <taxon>Asparagales</taxon>
        <taxon>Orchidaceae</taxon>
        <taxon>Apostasioideae</taxon>
        <taxon>Apostasia</taxon>
    </lineage>
</organism>
<evidence type="ECO:0000313" key="4">
    <source>
        <dbReference type="Proteomes" id="UP000236161"/>
    </source>
</evidence>
<feature type="region of interest" description="Disordered" evidence="1">
    <location>
        <begin position="79"/>
        <end position="140"/>
    </location>
</feature>
<name>A0A2I0ARU9_9ASPA</name>
<feature type="compositionally biased region" description="Low complexity" evidence="1">
    <location>
        <begin position="1"/>
        <end position="23"/>
    </location>
</feature>
<evidence type="ECO:0000313" key="3">
    <source>
        <dbReference type="EMBL" id="PKA58273.1"/>
    </source>
</evidence>
<accession>A0A2I0ARU9</accession>
<feature type="region of interest" description="Disordered" evidence="1">
    <location>
        <begin position="1"/>
        <end position="36"/>
    </location>
</feature>
<protein>
    <submittedName>
        <fullName evidence="3">Uncharacterized protein</fullName>
    </submittedName>
</protein>
<keyword evidence="4" id="KW-1185">Reference proteome</keyword>
<dbReference type="AlphaFoldDB" id="A0A2I0ARU9"/>
<gene>
    <name evidence="3" type="ORF">AXF42_Ash012997</name>
</gene>
<dbReference type="OrthoDB" id="347124at2759"/>
<keyword evidence="2" id="KW-0812">Transmembrane</keyword>
<feature type="compositionally biased region" description="Polar residues" evidence="1">
    <location>
        <begin position="113"/>
        <end position="123"/>
    </location>
</feature>
<dbReference type="STRING" id="1088818.A0A2I0ARU9"/>
<keyword evidence="2" id="KW-0472">Membrane</keyword>
<reference evidence="3 4" key="1">
    <citation type="journal article" date="2017" name="Nature">
        <title>The Apostasia genome and the evolution of orchids.</title>
        <authorList>
            <person name="Zhang G.Q."/>
            <person name="Liu K.W."/>
            <person name="Li Z."/>
            <person name="Lohaus R."/>
            <person name="Hsiao Y.Y."/>
            <person name="Niu S.C."/>
            <person name="Wang J.Y."/>
            <person name="Lin Y.C."/>
            <person name="Xu Q."/>
            <person name="Chen L.J."/>
            <person name="Yoshida K."/>
            <person name="Fujiwara S."/>
            <person name="Wang Z.W."/>
            <person name="Zhang Y.Q."/>
            <person name="Mitsuda N."/>
            <person name="Wang M."/>
            <person name="Liu G.H."/>
            <person name="Pecoraro L."/>
            <person name="Huang H.X."/>
            <person name="Xiao X.J."/>
            <person name="Lin M."/>
            <person name="Wu X.Y."/>
            <person name="Wu W.L."/>
            <person name="Chen Y.Y."/>
            <person name="Chang S.B."/>
            <person name="Sakamoto S."/>
            <person name="Ohme-Takagi M."/>
            <person name="Yagi M."/>
            <person name="Zeng S.J."/>
            <person name="Shen C.Y."/>
            <person name="Yeh C.M."/>
            <person name="Luo Y.B."/>
            <person name="Tsai W.C."/>
            <person name="Van de Peer Y."/>
            <person name="Liu Z.J."/>
        </authorList>
    </citation>
    <scope>NUCLEOTIDE SEQUENCE [LARGE SCALE GENOMIC DNA]</scope>
    <source>
        <strain evidence="4">cv. Shenzhen</strain>
        <tissue evidence="3">Stem</tissue>
    </source>
</reference>
<evidence type="ECO:0000256" key="1">
    <source>
        <dbReference type="SAM" id="MobiDB-lite"/>
    </source>
</evidence>
<proteinExistence type="predicted"/>
<feature type="compositionally biased region" description="Polar residues" evidence="1">
    <location>
        <begin position="85"/>
        <end position="94"/>
    </location>
</feature>
<evidence type="ECO:0000256" key="2">
    <source>
        <dbReference type="SAM" id="Phobius"/>
    </source>
</evidence>
<keyword evidence="2" id="KW-1133">Transmembrane helix</keyword>
<dbReference type="Proteomes" id="UP000236161">
    <property type="component" value="Unassembled WGS sequence"/>
</dbReference>